<accession>A0ABM0WBI3</accession>
<dbReference type="RefSeq" id="XP_010468632.1">
    <property type="nucleotide sequence ID" value="XM_010470330.1"/>
</dbReference>
<organism evidence="2 3">
    <name type="scientific">Camelina sativa</name>
    <name type="common">False flax</name>
    <name type="synonym">Myagrum sativum</name>
    <dbReference type="NCBI Taxonomy" id="90675"/>
    <lineage>
        <taxon>Eukaryota</taxon>
        <taxon>Viridiplantae</taxon>
        <taxon>Streptophyta</taxon>
        <taxon>Embryophyta</taxon>
        <taxon>Tracheophyta</taxon>
        <taxon>Spermatophyta</taxon>
        <taxon>Magnoliopsida</taxon>
        <taxon>eudicotyledons</taxon>
        <taxon>Gunneridae</taxon>
        <taxon>Pentapetalae</taxon>
        <taxon>rosids</taxon>
        <taxon>malvids</taxon>
        <taxon>Brassicales</taxon>
        <taxon>Brassicaceae</taxon>
        <taxon>Camelineae</taxon>
        <taxon>Camelina</taxon>
    </lineage>
</organism>
<gene>
    <name evidence="3" type="primary">LOC104748733</name>
</gene>
<protein>
    <submittedName>
        <fullName evidence="3">F-box/LRR-repeat protein At3g44080</fullName>
    </submittedName>
</protein>
<dbReference type="GeneID" id="104748733"/>
<evidence type="ECO:0000313" key="3">
    <source>
        <dbReference type="RefSeq" id="XP_010468632.1"/>
    </source>
</evidence>
<sequence length="377" mass="43013">MEFVSTTSIDSLPDDLLVQMLSFLPTKQAASTSLLSKRWKTLFSLCHNLDCDDSIFFHPEKSKRKGFRHFVYRTLDSQGALKILFLDFVSFTGDQFSGVFLAACPALEDLTILQDNYSQGEVISSKTIKRLSVTYKRDVKFHPLSINSLDIPSLVDLYYSDYARLKPLHCNLDSLSKATLDLTVARDYNTYKLVYGDVTPLISGIRNVKTLHLTTSAVRVITVCCKRGLPVFNNLLELVFLGEKKGLRVLLPLLLERSPNLKFLVLSGLHRYTFKGNRFLGIHIPPNNQIKMVSIKEHQGNANELQHINHFLLKMKRLDVVKVYVAPTLDDPKQMQLTQDLLKLSYKIKIFKRDTVSGTTVEVSKPKPRLKEFLIRF</sequence>
<dbReference type="InterPro" id="IPR053781">
    <property type="entry name" value="F-box_AtFBL13-like"/>
</dbReference>
<dbReference type="InterPro" id="IPR036047">
    <property type="entry name" value="F-box-like_dom_sf"/>
</dbReference>
<dbReference type="CDD" id="cd22160">
    <property type="entry name" value="F-box_AtFBL13-like"/>
    <property type="match status" value="1"/>
</dbReference>
<dbReference type="PROSITE" id="PS50181">
    <property type="entry name" value="FBOX"/>
    <property type="match status" value="1"/>
</dbReference>
<name>A0ABM0WBI3_CAMSA</name>
<dbReference type="InterPro" id="IPR013101">
    <property type="entry name" value="LRR_PRU1-like"/>
</dbReference>
<dbReference type="Pfam" id="PF00646">
    <property type="entry name" value="F-box"/>
    <property type="match status" value="1"/>
</dbReference>
<evidence type="ECO:0000313" key="2">
    <source>
        <dbReference type="Proteomes" id="UP000694864"/>
    </source>
</evidence>
<dbReference type="Gene3D" id="1.20.1280.50">
    <property type="match status" value="1"/>
</dbReference>
<feature type="domain" description="F-box" evidence="1">
    <location>
        <begin position="6"/>
        <end position="42"/>
    </location>
</feature>
<dbReference type="PANTHER" id="PTHR31293">
    <property type="entry name" value="RNI-LIKE SUPERFAMILY PROTEIN"/>
    <property type="match status" value="1"/>
</dbReference>
<dbReference type="InterPro" id="IPR001810">
    <property type="entry name" value="F-box_dom"/>
</dbReference>
<dbReference type="InterPro" id="IPR055294">
    <property type="entry name" value="FBL60-like"/>
</dbReference>
<reference evidence="2" key="1">
    <citation type="journal article" date="2014" name="Nat. Commun.">
        <title>The emerging biofuel crop Camelina sativa retains a highly undifferentiated hexaploid genome structure.</title>
        <authorList>
            <person name="Kagale S."/>
            <person name="Koh C."/>
            <person name="Nixon J."/>
            <person name="Bollina V."/>
            <person name="Clarke W.E."/>
            <person name="Tuteja R."/>
            <person name="Spillane C."/>
            <person name="Robinson S.J."/>
            <person name="Links M.G."/>
            <person name="Clarke C."/>
            <person name="Higgins E.E."/>
            <person name="Huebert T."/>
            <person name="Sharpe A.G."/>
            <person name="Parkin I.A."/>
        </authorList>
    </citation>
    <scope>NUCLEOTIDE SEQUENCE [LARGE SCALE GENOMIC DNA]</scope>
    <source>
        <strain evidence="2">cv. DH55</strain>
    </source>
</reference>
<dbReference type="PANTHER" id="PTHR31293:SF12">
    <property type="entry name" value="RNI-LIKE SUPERFAMILY PROTEIN"/>
    <property type="match status" value="1"/>
</dbReference>
<proteinExistence type="predicted"/>
<reference evidence="3" key="2">
    <citation type="submission" date="2025-08" db="UniProtKB">
        <authorList>
            <consortium name="RefSeq"/>
        </authorList>
    </citation>
    <scope>IDENTIFICATION</scope>
    <source>
        <tissue evidence="3">Leaf</tissue>
    </source>
</reference>
<keyword evidence="2" id="KW-1185">Reference proteome</keyword>
<dbReference type="SUPFAM" id="SSF81383">
    <property type="entry name" value="F-box domain"/>
    <property type="match status" value="1"/>
</dbReference>
<dbReference type="SUPFAM" id="SSF52047">
    <property type="entry name" value="RNI-like"/>
    <property type="match status" value="1"/>
</dbReference>
<dbReference type="Proteomes" id="UP000694864">
    <property type="component" value="Chromosome 15"/>
</dbReference>
<dbReference type="Pfam" id="PF07723">
    <property type="entry name" value="LRR_2"/>
    <property type="match status" value="1"/>
</dbReference>
<evidence type="ECO:0000259" key="1">
    <source>
        <dbReference type="PROSITE" id="PS50181"/>
    </source>
</evidence>